<name>A0A4R4WS37_9ACTN</name>
<reference evidence="1 2" key="1">
    <citation type="submission" date="2019-02" db="EMBL/GenBank/DDBJ databases">
        <title>Draft genome sequences of novel Actinobacteria.</title>
        <authorList>
            <person name="Sahin N."/>
            <person name="Ay H."/>
            <person name="Saygin H."/>
        </authorList>
    </citation>
    <scope>NUCLEOTIDE SEQUENCE [LARGE SCALE GENOMIC DNA]</scope>
    <source>
        <strain evidence="1 2">16K104</strain>
    </source>
</reference>
<protein>
    <submittedName>
        <fullName evidence="1">Uncharacterized protein</fullName>
    </submittedName>
</protein>
<proteinExistence type="predicted"/>
<dbReference type="AlphaFoldDB" id="A0A4R4WS37"/>
<accession>A0A4R4WS37</accession>
<gene>
    <name evidence="1" type="ORF">E1218_23045</name>
</gene>
<evidence type="ECO:0000313" key="1">
    <source>
        <dbReference type="EMBL" id="TDD20080.1"/>
    </source>
</evidence>
<sequence length="112" mass="12798">MRDTDTGPGLFRIQSESVALTDRDTVQRWLRELRPGRAQRIFIHRSWGTLVAIADRRGPVNVLLTDGETTWFATIRGTTNEQPLPPEQIEHVMLDALTSPAPPDWPEWRVLV</sequence>
<organism evidence="1 2">
    <name type="scientific">Kribbella turkmenica</name>
    <dbReference type="NCBI Taxonomy" id="2530375"/>
    <lineage>
        <taxon>Bacteria</taxon>
        <taxon>Bacillati</taxon>
        <taxon>Actinomycetota</taxon>
        <taxon>Actinomycetes</taxon>
        <taxon>Propionibacteriales</taxon>
        <taxon>Kribbellaceae</taxon>
        <taxon>Kribbella</taxon>
    </lineage>
</organism>
<dbReference type="EMBL" id="SMKR01000107">
    <property type="protein sequence ID" value="TDD20080.1"/>
    <property type="molecule type" value="Genomic_DNA"/>
</dbReference>
<dbReference type="OrthoDB" id="3398915at2"/>
<keyword evidence="2" id="KW-1185">Reference proteome</keyword>
<evidence type="ECO:0000313" key="2">
    <source>
        <dbReference type="Proteomes" id="UP000295172"/>
    </source>
</evidence>
<dbReference type="Proteomes" id="UP000295172">
    <property type="component" value="Unassembled WGS sequence"/>
</dbReference>
<comment type="caution">
    <text evidence="1">The sequence shown here is derived from an EMBL/GenBank/DDBJ whole genome shotgun (WGS) entry which is preliminary data.</text>
</comment>